<reference evidence="1 2" key="1">
    <citation type="journal article" date="2018" name="Mol. Biol. Evol.">
        <title>Broad Genomic Sampling Reveals a Smut Pathogenic Ancestry of the Fungal Clade Ustilaginomycotina.</title>
        <authorList>
            <person name="Kijpornyongpan T."/>
            <person name="Mondo S.J."/>
            <person name="Barry K."/>
            <person name="Sandor L."/>
            <person name="Lee J."/>
            <person name="Lipzen A."/>
            <person name="Pangilinan J."/>
            <person name="LaButti K."/>
            <person name="Hainaut M."/>
            <person name="Henrissat B."/>
            <person name="Grigoriev I.V."/>
            <person name="Spatafora J.W."/>
            <person name="Aime M.C."/>
        </authorList>
    </citation>
    <scope>NUCLEOTIDE SEQUENCE [LARGE SCALE GENOMIC DNA]</scope>
    <source>
        <strain evidence="1 2">MCA 3645</strain>
    </source>
</reference>
<accession>A0A317XJM2</accession>
<evidence type="ECO:0000313" key="2">
    <source>
        <dbReference type="Proteomes" id="UP000246740"/>
    </source>
</evidence>
<dbReference type="EMBL" id="KZ819198">
    <property type="protein sequence ID" value="PWY98494.1"/>
    <property type="molecule type" value="Genomic_DNA"/>
</dbReference>
<evidence type="ECO:0000313" key="1">
    <source>
        <dbReference type="EMBL" id="PWY98494.1"/>
    </source>
</evidence>
<sequence length="276" mass="30188">MVAISGTYDVMLVPLLMPISHVLNFLPPQVRNMEPSPLIPFTSGEIQALGLDTLAYNSAANHPVMLELGYQDHSGPGPRLLRPSFDEAKLEVLGIRHPKLQQSQQPQVAHNGFQFKQLILFSNVVLATSSNIVAGLRSVLARIDPHKSPSIYPVGQDDTIQYGVKDYIEATFTKAGDGDASSSAANNGAVSWAGRPWYGWRVSDSVTQFNFNLSNPQIGPVPYTAEVRVKIPSFYDPSKLIEASSVSPDWVEFDGVSAWRFKADYASQDTKVVDAV</sequence>
<protein>
    <submittedName>
        <fullName evidence="1">Uncharacterized protein</fullName>
    </submittedName>
</protein>
<name>A0A317XJM2_9BASI</name>
<dbReference type="AlphaFoldDB" id="A0A317XJM2"/>
<dbReference type="InParanoid" id="A0A317XJM2"/>
<dbReference type="Proteomes" id="UP000246740">
    <property type="component" value="Unassembled WGS sequence"/>
</dbReference>
<dbReference type="OrthoDB" id="3358860at2759"/>
<proteinExistence type="predicted"/>
<keyword evidence="2" id="KW-1185">Reference proteome</keyword>
<gene>
    <name evidence="1" type="ORF">BCV70DRAFT_201806</name>
</gene>
<organism evidence="1 2">
    <name type="scientific">Testicularia cyperi</name>
    <dbReference type="NCBI Taxonomy" id="1882483"/>
    <lineage>
        <taxon>Eukaryota</taxon>
        <taxon>Fungi</taxon>
        <taxon>Dikarya</taxon>
        <taxon>Basidiomycota</taxon>
        <taxon>Ustilaginomycotina</taxon>
        <taxon>Ustilaginomycetes</taxon>
        <taxon>Ustilaginales</taxon>
        <taxon>Anthracoideaceae</taxon>
        <taxon>Testicularia</taxon>
    </lineage>
</organism>